<dbReference type="Pfam" id="PF06916">
    <property type="entry name" value="FAM210A-B_dom"/>
    <property type="match status" value="1"/>
</dbReference>
<dbReference type="PANTHER" id="PTHR21377:SF0">
    <property type="entry name" value="PROTEIN FAM210B, MITOCHONDRIAL"/>
    <property type="match status" value="1"/>
</dbReference>
<name>K0KDF9_WICCF</name>
<dbReference type="AlphaFoldDB" id="K0KDF9"/>
<dbReference type="GO" id="GO:0005739">
    <property type="term" value="C:mitochondrion"/>
    <property type="evidence" value="ECO:0007669"/>
    <property type="project" value="TreeGrafter"/>
</dbReference>
<proteinExistence type="predicted"/>
<dbReference type="InterPro" id="IPR045866">
    <property type="entry name" value="FAM210A/B-like"/>
</dbReference>
<keyword evidence="3" id="KW-1185">Reference proteome</keyword>
<reference evidence="2 3" key="1">
    <citation type="journal article" date="2012" name="Eukaryot. Cell">
        <title>Draft genome sequence of Wickerhamomyces ciferrii NRRL Y-1031 F-60-10.</title>
        <authorList>
            <person name="Schneider J."/>
            <person name="Andrea H."/>
            <person name="Blom J."/>
            <person name="Jaenicke S."/>
            <person name="Ruckert C."/>
            <person name="Schorsch C."/>
            <person name="Szczepanowski R."/>
            <person name="Farwick M."/>
            <person name="Goesmann A."/>
            <person name="Puhler A."/>
            <person name="Schaffer S."/>
            <person name="Tauch A."/>
            <person name="Kohler T."/>
            <person name="Brinkrolf K."/>
        </authorList>
    </citation>
    <scope>NUCLEOTIDE SEQUENCE [LARGE SCALE GENOMIC DNA]</scope>
    <source>
        <strain evidence="3">ATCC 14091 / BCRC 22168 / CBS 111 / JCM 3599 / NBRC 0793 / NRRL Y-1031 F-60-10</strain>
    </source>
</reference>
<gene>
    <name evidence="2" type="ORF">BN7_2697</name>
</gene>
<dbReference type="PANTHER" id="PTHR21377">
    <property type="entry name" value="PROTEIN FAM210B, MITOCHONDRIAL"/>
    <property type="match status" value="1"/>
</dbReference>
<dbReference type="eggNOG" id="KOG4526">
    <property type="taxonomic scope" value="Eukaryota"/>
</dbReference>
<accession>K0KDF9</accession>
<evidence type="ECO:0000313" key="2">
    <source>
        <dbReference type="EMBL" id="CCH43150.1"/>
    </source>
</evidence>
<dbReference type="InterPro" id="IPR009688">
    <property type="entry name" value="FAM210A/B-like_dom"/>
</dbReference>
<evidence type="ECO:0000259" key="1">
    <source>
        <dbReference type="Pfam" id="PF06916"/>
    </source>
</evidence>
<dbReference type="Proteomes" id="UP000009328">
    <property type="component" value="Unassembled WGS sequence"/>
</dbReference>
<dbReference type="FunCoup" id="K0KDF9">
    <property type="interactions" value="32"/>
</dbReference>
<dbReference type="InParanoid" id="K0KDF9"/>
<organism evidence="2 3">
    <name type="scientific">Wickerhamomyces ciferrii (strain ATCC 14091 / BCRC 22168 / CBS 111 / JCM 3599 / NBRC 0793 / NRRL Y-1031 F-60-10)</name>
    <name type="common">Yeast</name>
    <name type="synonym">Pichia ciferrii</name>
    <dbReference type="NCBI Taxonomy" id="1206466"/>
    <lineage>
        <taxon>Eukaryota</taxon>
        <taxon>Fungi</taxon>
        <taxon>Dikarya</taxon>
        <taxon>Ascomycota</taxon>
        <taxon>Saccharomycotina</taxon>
        <taxon>Saccharomycetes</taxon>
        <taxon>Phaffomycetales</taxon>
        <taxon>Wickerhamomycetaceae</taxon>
        <taxon>Wickerhamomyces</taxon>
    </lineage>
</organism>
<dbReference type="EMBL" id="CAIF01000068">
    <property type="protein sequence ID" value="CCH43150.1"/>
    <property type="molecule type" value="Genomic_DNA"/>
</dbReference>
<comment type="caution">
    <text evidence="2">The sequence shown here is derived from an EMBL/GenBank/DDBJ whole genome shotgun (WGS) entry which is preliminary data.</text>
</comment>
<protein>
    <recommendedName>
        <fullName evidence="1">DUF1279 domain-containing protein</fullName>
    </recommendedName>
</protein>
<evidence type="ECO:0000313" key="3">
    <source>
        <dbReference type="Proteomes" id="UP000009328"/>
    </source>
</evidence>
<sequence>MFARIPLGIRQPIRANLRFKRFNSTKSQGSSSSSSSGTGEKKKTGIKALIQEYGYSALAIYLGLSAIDFPLCFIAVHSIGEDKIHEYQDKAKEFIGITPKEREPKTDTDKEESNGSIWSSTLLTEAILAYGIHKSLIFIRLPITAAITPSIVGKLRSMGFNIGSTKLKTIAQQAKTKTSQKIVDSKHAVANNAKFGTPVTKRQKWWSWFF</sequence>
<dbReference type="HOGENOM" id="CLU_059211_2_0_1"/>
<feature type="domain" description="DUF1279" evidence="1">
    <location>
        <begin position="46"/>
        <end position="149"/>
    </location>
</feature>